<organism evidence="4 5">
    <name type="scientific">bacterium (Candidatus Blackallbacteria) CG17_big_fil_post_rev_8_21_14_2_50_48_46</name>
    <dbReference type="NCBI Taxonomy" id="2014261"/>
    <lineage>
        <taxon>Bacteria</taxon>
        <taxon>Candidatus Blackallbacteria</taxon>
    </lineage>
</organism>
<dbReference type="InterPro" id="IPR001375">
    <property type="entry name" value="Peptidase_S9_cat"/>
</dbReference>
<dbReference type="GO" id="GO:0006508">
    <property type="term" value="P:proteolysis"/>
    <property type="evidence" value="ECO:0007669"/>
    <property type="project" value="InterPro"/>
</dbReference>
<keyword evidence="1" id="KW-0378">Hydrolase</keyword>
<protein>
    <submittedName>
        <fullName evidence="4">S9 family peptidase</fullName>
    </submittedName>
</protein>
<dbReference type="Proteomes" id="UP000231019">
    <property type="component" value="Unassembled WGS sequence"/>
</dbReference>
<evidence type="ECO:0000256" key="2">
    <source>
        <dbReference type="SAM" id="SignalP"/>
    </source>
</evidence>
<evidence type="ECO:0000256" key="1">
    <source>
        <dbReference type="ARBA" id="ARBA00022801"/>
    </source>
</evidence>
<name>A0A2M7G853_9BACT</name>
<dbReference type="EMBL" id="PFFQ01000013">
    <property type="protein sequence ID" value="PIW18265.1"/>
    <property type="molecule type" value="Genomic_DNA"/>
</dbReference>
<dbReference type="AlphaFoldDB" id="A0A2M7G853"/>
<proteinExistence type="predicted"/>
<dbReference type="GO" id="GO:0004252">
    <property type="term" value="F:serine-type endopeptidase activity"/>
    <property type="evidence" value="ECO:0007669"/>
    <property type="project" value="TreeGrafter"/>
</dbReference>
<keyword evidence="2" id="KW-0732">Signal</keyword>
<evidence type="ECO:0000259" key="3">
    <source>
        <dbReference type="Pfam" id="PF00326"/>
    </source>
</evidence>
<comment type="caution">
    <text evidence="4">The sequence shown here is derived from an EMBL/GenBank/DDBJ whole genome shotgun (WGS) entry which is preliminary data.</text>
</comment>
<dbReference type="Gene3D" id="3.40.50.1820">
    <property type="entry name" value="alpha/beta hydrolase"/>
    <property type="match status" value="1"/>
</dbReference>
<dbReference type="SUPFAM" id="SSF82171">
    <property type="entry name" value="DPP6 N-terminal domain-like"/>
    <property type="match status" value="1"/>
</dbReference>
<gene>
    <name evidence="4" type="ORF">COW36_05720</name>
</gene>
<feature type="chain" id="PRO_5014954407" evidence="2">
    <location>
        <begin position="34"/>
        <end position="816"/>
    </location>
</feature>
<dbReference type="SUPFAM" id="SSF53474">
    <property type="entry name" value="alpha/beta-Hydrolases"/>
    <property type="match status" value="1"/>
</dbReference>
<feature type="signal peptide" evidence="2">
    <location>
        <begin position="1"/>
        <end position="33"/>
    </location>
</feature>
<dbReference type="Pfam" id="PF00326">
    <property type="entry name" value="Peptidase_S9"/>
    <property type="match status" value="1"/>
</dbReference>
<evidence type="ECO:0000313" key="4">
    <source>
        <dbReference type="EMBL" id="PIW18265.1"/>
    </source>
</evidence>
<accession>A0A2M7G853</accession>
<feature type="domain" description="Peptidase S9 prolyl oligopeptidase catalytic" evidence="3">
    <location>
        <begin position="659"/>
        <end position="814"/>
    </location>
</feature>
<dbReference type="PANTHER" id="PTHR42776:SF28">
    <property type="entry name" value="GLUTAMYL ENDOPEPTIDASE, CHLOROPLASTIC-RELATED"/>
    <property type="match status" value="1"/>
</dbReference>
<sequence length="816" mass="92564">MKKWHPRRKTGLAVCLFSMALWLQNSVTIPAMATTPDPLPYQQAPPPLDKLLNAPLLPGFSLSPDRKRYLLMDFQTWPEIEDLAGPELKLAGLRFNPENYAPSRNWVYTQLHLHQLENGKEIPVQGLPEQGHFANLIWSPNSKFLSFTHTLQDRVELWILNIDKAQAQRLSPLSLNKTFGPPCVWMPNSQALLCKSPVSNLSQPNSQGELPKGPLVMENTGKAAPGRTFQDLLKSPQDEDLFDYYLKGQLWRVQLDGKAEKIGSPALYTDFQPSPNGEWLLVKQIHRPYSYLFPASRFPLKTELWDSKGTPLLTVADLPLANRIPIARDAVRTGRRRIEWREDQPASLFWVEAQDQGDPSHPSQIRDRLFDWKAPFQSPPRPLLDLPDRFDGVFWKNESLALVYSKWHLQRRQEVWHLSTGKTIAARKIAHYSSEDRYADPGWPLLERSPQGGMLLQTTADGKSVFLSGEGASPEGDRPFLDSWNPLSGEKKRLWQSQAPTYEQMVGVLDPKKMQFLTRRETQQTPPNYILHHREQELALTHLKHPLPELALIQKEMISYTRSDGVKLNAILYLPPGYHKEQGPLPTVFWAYPREFKNAEAAGQVKGSPYSYIRILPTSPLVFLTQGYAVVDHPAMPIIGEGTSEPNDTYLKQLVASAQAAIDKVVSMGIADPKRLAIGGHSYGAFMTVNLLAHSSLFKTGIARSGAYNRTLTPFGFQSEERNFWQAPEVYLQMSPLMHADKIQAPLLLIHGQSDNNSGTYPMQSESLYQALKGLGKPVRLVLFPFESHSYQAKESLEHMLWEMVHWLDHQLKNTD</sequence>
<dbReference type="InterPro" id="IPR029058">
    <property type="entry name" value="AB_hydrolase_fold"/>
</dbReference>
<reference evidence="4 5" key="1">
    <citation type="submission" date="2017-09" db="EMBL/GenBank/DDBJ databases">
        <title>Depth-based differentiation of microbial function through sediment-hosted aquifers and enrichment of novel symbionts in the deep terrestrial subsurface.</title>
        <authorList>
            <person name="Probst A.J."/>
            <person name="Ladd B."/>
            <person name="Jarett J.K."/>
            <person name="Geller-Mcgrath D.E."/>
            <person name="Sieber C.M."/>
            <person name="Emerson J.B."/>
            <person name="Anantharaman K."/>
            <person name="Thomas B.C."/>
            <person name="Malmstrom R."/>
            <person name="Stieglmeier M."/>
            <person name="Klingl A."/>
            <person name="Woyke T."/>
            <person name="Ryan C.M."/>
            <person name="Banfield J.F."/>
        </authorList>
    </citation>
    <scope>NUCLEOTIDE SEQUENCE [LARGE SCALE GENOMIC DNA]</scope>
    <source>
        <strain evidence="4">CG17_big_fil_post_rev_8_21_14_2_50_48_46</strain>
    </source>
</reference>
<dbReference type="PANTHER" id="PTHR42776">
    <property type="entry name" value="SERINE PEPTIDASE S9 FAMILY MEMBER"/>
    <property type="match status" value="1"/>
</dbReference>
<evidence type="ECO:0000313" key="5">
    <source>
        <dbReference type="Proteomes" id="UP000231019"/>
    </source>
</evidence>